<dbReference type="Proteomes" id="UP001500622">
    <property type="component" value="Unassembled WGS sequence"/>
</dbReference>
<reference evidence="4" key="3">
    <citation type="submission" date="2023-12" db="EMBL/GenBank/DDBJ databases">
        <authorList>
            <person name="Sun Q."/>
            <person name="Inoue M."/>
        </authorList>
    </citation>
    <scope>NUCLEOTIDE SEQUENCE</scope>
    <source>
        <strain evidence="4">JCM 17810</strain>
    </source>
</reference>
<feature type="signal peptide" evidence="2">
    <location>
        <begin position="1"/>
        <end position="29"/>
    </location>
</feature>
<feature type="region of interest" description="Disordered" evidence="1">
    <location>
        <begin position="32"/>
        <end position="75"/>
    </location>
</feature>
<dbReference type="InterPro" id="IPR022603">
    <property type="entry name" value="DUF3152"/>
</dbReference>
<feature type="region of interest" description="Disordered" evidence="1">
    <location>
        <begin position="96"/>
        <end position="127"/>
    </location>
</feature>
<dbReference type="EMBL" id="BAABGN010000004">
    <property type="protein sequence ID" value="GAA4420640.1"/>
    <property type="molecule type" value="Genomic_DNA"/>
</dbReference>
<dbReference type="Pfam" id="PF11350">
    <property type="entry name" value="DUF3152"/>
    <property type="match status" value="1"/>
</dbReference>
<keyword evidence="6" id="KW-1185">Reference proteome</keyword>
<evidence type="ECO:0000313" key="4">
    <source>
        <dbReference type="EMBL" id="GAA4417049.1"/>
    </source>
</evidence>
<feature type="domain" description="DUF3152" evidence="3">
    <location>
        <begin position="99"/>
        <end position="275"/>
    </location>
</feature>
<feature type="chain" id="PRO_5045029836" description="DUF3152 domain-containing protein" evidence="2">
    <location>
        <begin position="30"/>
        <end position="286"/>
    </location>
</feature>
<reference evidence="6" key="2">
    <citation type="journal article" date="2019" name="Int. J. Syst. Evol. Microbiol.">
        <title>The Global Catalogue of Microorganisms (GCM) 10K type strain sequencing project: providing services to taxonomists for standard genome sequencing and annotation.</title>
        <authorList>
            <consortium name="The Broad Institute Genomics Platform"/>
            <consortium name="The Broad Institute Genome Sequencing Center for Infectious Disease"/>
            <person name="Wu L."/>
            <person name="Ma J."/>
        </authorList>
    </citation>
    <scope>NUCLEOTIDE SEQUENCE [LARGE SCALE GENOMIC DNA]</scope>
    <source>
        <strain evidence="6">JCM 17810</strain>
    </source>
</reference>
<dbReference type="EMBL" id="BAABGN010000002">
    <property type="protein sequence ID" value="GAA4417049.1"/>
    <property type="molecule type" value="Genomic_DNA"/>
</dbReference>
<organism evidence="4 6">
    <name type="scientific">Georgenia halophila</name>
    <dbReference type="NCBI Taxonomy" id="620889"/>
    <lineage>
        <taxon>Bacteria</taxon>
        <taxon>Bacillati</taxon>
        <taxon>Actinomycetota</taxon>
        <taxon>Actinomycetes</taxon>
        <taxon>Micrococcales</taxon>
        <taxon>Bogoriellaceae</taxon>
        <taxon>Georgenia</taxon>
    </lineage>
</organism>
<keyword evidence="2" id="KW-0732">Signal</keyword>
<feature type="compositionally biased region" description="Basic and acidic residues" evidence="1">
    <location>
        <begin position="50"/>
        <end position="64"/>
    </location>
</feature>
<evidence type="ECO:0000313" key="5">
    <source>
        <dbReference type="EMBL" id="GAA4420640.1"/>
    </source>
</evidence>
<proteinExistence type="predicted"/>
<protein>
    <recommendedName>
        <fullName evidence="3">DUF3152 domain-containing protein</fullName>
    </recommendedName>
</protein>
<evidence type="ECO:0000256" key="1">
    <source>
        <dbReference type="SAM" id="MobiDB-lite"/>
    </source>
</evidence>
<evidence type="ECO:0000259" key="3">
    <source>
        <dbReference type="Pfam" id="PF11350"/>
    </source>
</evidence>
<name>A0ABP8KWM3_9MICO</name>
<reference evidence="4" key="1">
    <citation type="journal article" date="2014" name="Int. J. Syst. Evol. Microbiol.">
        <title>Complete genome of a new Firmicutes species belonging to the dominant human colonic microbiota ('Ruminococcus bicirculans') reveals two chromosomes and a selective capacity to utilize plant glucans.</title>
        <authorList>
            <consortium name="NISC Comparative Sequencing Program"/>
            <person name="Wegmann U."/>
            <person name="Louis P."/>
            <person name="Goesmann A."/>
            <person name="Henrissat B."/>
            <person name="Duncan S.H."/>
            <person name="Flint H.J."/>
        </authorList>
    </citation>
    <scope>NUCLEOTIDE SEQUENCE</scope>
    <source>
        <strain evidence="4">JCM 17810</strain>
    </source>
</reference>
<gene>
    <name evidence="4" type="ORF">GCM10023169_05120</name>
    <name evidence="5" type="ORF">GCM10023169_12730</name>
</gene>
<accession>A0ABP8KWM3</accession>
<sequence>MWDVRASRVALGALAGLGLVLPLAVPASADPSITDAVSPGVTASAGTDDDAARETRDPQDREQVLEDEAGPGADAGALSWLTRTLEELALALRARAGLPTTEPMPQQASGDLETISRSPDPPIIEDGGVDVMTVRVQVERGLTVDGPAFARFVMKVLNDDRGWGHDGSVRFVGVDGETADFSVVLASPQLTDELCVPLETAGKYSCGRNGRAVLNAVRWSEGAEPFLNGGGNITEYRQYLVSHEVGHLLGNPHVDCPAPGEPAPIMVQQTITLDGCEPNAWPATTR</sequence>
<evidence type="ECO:0000313" key="6">
    <source>
        <dbReference type="Proteomes" id="UP001500622"/>
    </source>
</evidence>
<comment type="caution">
    <text evidence="4">The sequence shown here is derived from an EMBL/GenBank/DDBJ whole genome shotgun (WGS) entry which is preliminary data.</text>
</comment>
<dbReference type="SUPFAM" id="SSF55486">
    <property type="entry name" value="Metalloproteases ('zincins'), catalytic domain"/>
    <property type="match status" value="1"/>
</dbReference>
<evidence type="ECO:0000256" key="2">
    <source>
        <dbReference type="SAM" id="SignalP"/>
    </source>
</evidence>